<comment type="caution">
    <text evidence="1">The sequence shown here is derived from an EMBL/GenBank/DDBJ whole genome shotgun (WGS) entry which is preliminary data.</text>
</comment>
<name>A0A0F8YWI4_9ZZZZ</name>
<gene>
    <name evidence="1" type="ORF">LCGC14_3044870</name>
</gene>
<dbReference type="AlphaFoldDB" id="A0A0F8YWI4"/>
<evidence type="ECO:0008006" key="2">
    <source>
        <dbReference type="Google" id="ProtNLM"/>
    </source>
</evidence>
<feature type="non-terminal residue" evidence="1">
    <location>
        <position position="1"/>
    </location>
</feature>
<reference evidence="1" key="1">
    <citation type="journal article" date="2015" name="Nature">
        <title>Complex archaea that bridge the gap between prokaryotes and eukaryotes.</title>
        <authorList>
            <person name="Spang A."/>
            <person name="Saw J.H."/>
            <person name="Jorgensen S.L."/>
            <person name="Zaremba-Niedzwiedzka K."/>
            <person name="Martijn J."/>
            <person name="Lind A.E."/>
            <person name="van Eijk R."/>
            <person name="Schleper C."/>
            <person name="Guy L."/>
            <person name="Ettema T.J."/>
        </authorList>
    </citation>
    <scope>NUCLEOTIDE SEQUENCE</scope>
</reference>
<protein>
    <recommendedName>
        <fullName evidence="2">Amidohydrolase-related domain-containing protein</fullName>
    </recommendedName>
</protein>
<evidence type="ECO:0000313" key="1">
    <source>
        <dbReference type="EMBL" id="KKK58394.1"/>
    </source>
</evidence>
<sequence length="69" mass="7641">FNAVSRDEAFGCEFLDKFQDRLHVGTDMTSVDTPAPLVDFLIGLKDRGKISHQCFEKIAKQNTAALLGL</sequence>
<accession>A0A0F8YWI4</accession>
<proteinExistence type="predicted"/>
<organism evidence="1">
    <name type="scientific">marine sediment metagenome</name>
    <dbReference type="NCBI Taxonomy" id="412755"/>
    <lineage>
        <taxon>unclassified sequences</taxon>
        <taxon>metagenomes</taxon>
        <taxon>ecological metagenomes</taxon>
    </lineage>
</organism>
<dbReference type="EMBL" id="LAZR01064006">
    <property type="protein sequence ID" value="KKK58394.1"/>
    <property type="molecule type" value="Genomic_DNA"/>
</dbReference>